<dbReference type="PANTHER" id="PTHR42877">
    <property type="entry name" value="L-ORNITHINE N(5)-MONOOXYGENASE-RELATED"/>
    <property type="match status" value="1"/>
</dbReference>
<dbReference type="EMBL" id="WNKQ01000001">
    <property type="protein sequence ID" value="KAF5854578.1"/>
    <property type="molecule type" value="Genomic_DNA"/>
</dbReference>
<evidence type="ECO:0000313" key="3">
    <source>
        <dbReference type="EMBL" id="KAF5854578.1"/>
    </source>
</evidence>
<dbReference type="InterPro" id="IPR051209">
    <property type="entry name" value="FAD-bind_Monooxygenase_sf"/>
</dbReference>
<protein>
    <submittedName>
        <fullName evidence="3">Uncharacterized protein</fullName>
    </submittedName>
</protein>
<comment type="similarity">
    <text evidence="1">Belongs to the FAD-binding monooxygenase family.</text>
</comment>
<reference evidence="3" key="1">
    <citation type="submission" date="2019-11" db="EMBL/GenBank/DDBJ databases">
        <title>Bipolaris sorokiniana Genome sequencing.</title>
        <authorList>
            <person name="Wang H."/>
        </authorList>
    </citation>
    <scope>NUCLEOTIDE SEQUENCE</scope>
</reference>
<dbReference type="InterPro" id="IPR036188">
    <property type="entry name" value="FAD/NAD-bd_sf"/>
</dbReference>
<proteinExistence type="inferred from homology"/>
<feature type="region of interest" description="Disordered" evidence="2">
    <location>
        <begin position="1"/>
        <end position="20"/>
    </location>
</feature>
<dbReference type="Proteomes" id="UP000624244">
    <property type="component" value="Unassembled WGS sequence"/>
</dbReference>
<organism evidence="3 4">
    <name type="scientific">Cochliobolus sativus</name>
    <name type="common">Common root rot and spot blotch fungus</name>
    <name type="synonym">Bipolaris sorokiniana</name>
    <dbReference type="NCBI Taxonomy" id="45130"/>
    <lineage>
        <taxon>Eukaryota</taxon>
        <taxon>Fungi</taxon>
        <taxon>Dikarya</taxon>
        <taxon>Ascomycota</taxon>
        <taxon>Pezizomycotina</taxon>
        <taxon>Dothideomycetes</taxon>
        <taxon>Pleosporomycetidae</taxon>
        <taxon>Pleosporales</taxon>
        <taxon>Pleosporineae</taxon>
        <taxon>Pleosporaceae</taxon>
        <taxon>Bipolaris</taxon>
    </lineage>
</organism>
<evidence type="ECO:0000313" key="4">
    <source>
        <dbReference type="Proteomes" id="UP000624244"/>
    </source>
</evidence>
<gene>
    <name evidence="3" type="ORF">GGP41_007332</name>
</gene>
<sequence>MEDANNSARDQRRYMGPNGPLSHGSALLSIEHITKYKSVVPSQKALDDFIEHTDTFLTRIIWNAKCRSWLKGGKGSFNVYKLGKEDEPALVHPGSRLHWVHMLMNPRWEEFELSTVNQNRFAYLGNVYGNGNEG</sequence>
<dbReference type="Gene3D" id="3.50.50.60">
    <property type="entry name" value="FAD/NAD(P)-binding domain"/>
    <property type="match status" value="1"/>
</dbReference>
<evidence type="ECO:0000256" key="1">
    <source>
        <dbReference type="ARBA" id="ARBA00010139"/>
    </source>
</evidence>
<accession>A0A8H5ZVB4</accession>
<evidence type="ECO:0000256" key="2">
    <source>
        <dbReference type="SAM" id="MobiDB-lite"/>
    </source>
</evidence>
<dbReference type="PANTHER" id="PTHR42877:SF12">
    <property type="entry name" value="MONOOXYGENASE"/>
    <property type="match status" value="1"/>
</dbReference>
<comment type="caution">
    <text evidence="3">The sequence shown here is derived from an EMBL/GenBank/DDBJ whole genome shotgun (WGS) entry which is preliminary data.</text>
</comment>
<name>A0A8H5ZVB4_COCSA</name>
<dbReference type="AlphaFoldDB" id="A0A8H5ZVB4"/>